<reference evidence="2 3" key="1">
    <citation type="submission" date="2018-05" db="EMBL/GenBank/DDBJ databases">
        <title>Evaluation of testing and processing parameters for the GenePOC Carba assay.</title>
        <authorList>
            <person name="Walsh T.R."/>
        </authorList>
    </citation>
    <scope>NUCLEOTIDE SEQUENCE [LARGE SCALE GENOMIC DNA]</scope>
    <source>
        <strain evidence="2 3">PECIMP</strain>
    </source>
</reference>
<evidence type="ECO:0000313" key="3">
    <source>
        <dbReference type="Proteomes" id="UP000246375"/>
    </source>
</evidence>
<accession>A0A9X7KZS2</accession>
<dbReference type="EMBL" id="QHMI01000015">
    <property type="protein sequence ID" value="PXB38838.1"/>
    <property type="molecule type" value="Genomic_DNA"/>
</dbReference>
<organism evidence="2 3">
    <name type="scientific">Enterobacter hormaechei</name>
    <dbReference type="NCBI Taxonomy" id="158836"/>
    <lineage>
        <taxon>Bacteria</taxon>
        <taxon>Pseudomonadati</taxon>
        <taxon>Pseudomonadota</taxon>
        <taxon>Gammaproteobacteria</taxon>
        <taxon>Enterobacterales</taxon>
        <taxon>Enterobacteriaceae</taxon>
        <taxon>Enterobacter</taxon>
        <taxon>Enterobacter cloacae complex</taxon>
    </lineage>
</organism>
<proteinExistence type="predicted"/>
<dbReference type="Proteomes" id="UP000246375">
    <property type="component" value="Unassembled WGS sequence"/>
</dbReference>
<protein>
    <submittedName>
        <fullName evidence="2">Uncharacterized protein</fullName>
    </submittedName>
</protein>
<sequence length="286" mass="32764">MTTLVSWVTYDQRGPASLYIASDSRFSWEKRACWDSGRKIHFSNKYPVILGFCGDVMFCSQVISQVISYIDACDIFEKDVNTDARFDLVFNLIKRSFGDYPVVFALESFQILYATRESRRCFHTYIIKWDKNKSKDQRWSTRKLSIPSQTDLIVTLGSGGRPYRKHYEEIYSKSEIGGLSRSFYSSLSSHIDSGKDPYTGGPIQLASLTNIGGSNALGVIKNNKRYLYGMEIDPHEKINNIRWVNDLFENCDGNDVKRLKQAQVQPLPRNLNNPLGKNTKKIPLPR</sequence>
<dbReference type="AlphaFoldDB" id="A0A9X7KZS2"/>
<gene>
    <name evidence="2" type="ORF">DL189_17505</name>
</gene>
<feature type="region of interest" description="Disordered" evidence="1">
    <location>
        <begin position="265"/>
        <end position="286"/>
    </location>
</feature>
<evidence type="ECO:0000313" key="2">
    <source>
        <dbReference type="EMBL" id="PXB38838.1"/>
    </source>
</evidence>
<name>A0A9X7KZS2_9ENTR</name>
<evidence type="ECO:0000256" key="1">
    <source>
        <dbReference type="SAM" id="MobiDB-lite"/>
    </source>
</evidence>
<comment type="caution">
    <text evidence="2">The sequence shown here is derived from an EMBL/GenBank/DDBJ whole genome shotgun (WGS) entry which is preliminary data.</text>
</comment>
<dbReference type="RefSeq" id="WP_072200922.1">
    <property type="nucleotide sequence ID" value="NZ_QHMI01000015.1"/>
</dbReference>